<name>X6N5D7_RETFI</name>
<dbReference type="AlphaFoldDB" id="X6N5D7"/>
<accession>X6N5D7</accession>
<gene>
    <name evidence="1" type="ORF">RFI_16696</name>
</gene>
<reference evidence="1 2" key="1">
    <citation type="journal article" date="2013" name="Curr. Biol.">
        <title>The Genome of the Foraminiferan Reticulomyxa filosa.</title>
        <authorList>
            <person name="Glockner G."/>
            <person name="Hulsmann N."/>
            <person name="Schleicher M."/>
            <person name="Noegel A.A."/>
            <person name="Eichinger L."/>
            <person name="Gallinger C."/>
            <person name="Pawlowski J."/>
            <person name="Sierra R."/>
            <person name="Euteneuer U."/>
            <person name="Pillet L."/>
            <person name="Moustafa A."/>
            <person name="Platzer M."/>
            <person name="Groth M."/>
            <person name="Szafranski K."/>
            <person name="Schliwa M."/>
        </authorList>
    </citation>
    <scope>NUCLEOTIDE SEQUENCE [LARGE SCALE GENOMIC DNA]</scope>
</reference>
<proteinExistence type="predicted"/>
<organism evidence="1 2">
    <name type="scientific">Reticulomyxa filosa</name>
    <dbReference type="NCBI Taxonomy" id="46433"/>
    <lineage>
        <taxon>Eukaryota</taxon>
        <taxon>Sar</taxon>
        <taxon>Rhizaria</taxon>
        <taxon>Retaria</taxon>
        <taxon>Foraminifera</taxon>
        <taxon>Monothalamids</taxon>
        <taxon>Reticulomyxidae</taxon>
        <taxon>Reticulomyxa</taxon>
    </lineage>
</organism>
<evidence type="ECO:0000313" key="1">
    <source>
        <dbReference type="EMBL" id="ETO20522.1"/>
    </source>
</evidence>
<comment type="caution">
    <text evidence="1">The sequence shown here is derived from an EMBL/GenBank/DDBJ whole genome shotgun (WGS) entry which is preliminary data.</text>
</comment>
<keyword evidence="2" id="KW-1185">Reference proteome</keyword>
<dbReference type="EMBL" id="ASPP01012520">
    <property type="protein sequence ID" value="ETO20522.1"/>
    <property type="molecule type" value="Genomic_DNA"/>
</dbReference>
<sequence>MNPNMAFFIEIPYKLDSFQYTADILYTLFQIRVSDNQCNSFQFGKAQYCIKWIKEFQADNLNVENFQVGYDRSIPPMIHLIDLNNFKSSFSPLASSTRNLLHQIIFFKFLFTQFKILVDSKLLENKLVEISDQLFFIDANAKENNTQFCLCKFFLMSKLQRLWTLIMESTIKIPSNDVIFEEKKKRIAVLYRTMGVPEAKKDAITKKLCEKEFKRYVLTYDNILKMITIFSIFDPSGYFCNQIVIKMKIQKSLLCRKKKSTMQRESLSTIKRLCLTCLSKDGPKKSLNINHQTFFTITAKKKKYSF</sequence>
<protein>
    <submittedName>
        <fullName evidence="1">Uncharacterized protein</fullName>
    </submittedName>
</protein>
<dbReference type="Proteomes" id="UP000023152">
    <property type="component" value="Unassembled WGS sequence"/>
</dbReference>
<evidence type="ECO:0000313" key="2">
    <source>
        <dbReference type="Proteomes" id="UP000023152"/>
    </source>
</evidence>